<feature type="region of interest" description="Disordered" evidence="1">
    <location>
        <begin position="1"/>
        <end position="41"/>
    </location>
</feature>
<evidence type="ECO:0008006" key="4">
    <source>
        <dbReference type="Google" id="ProtNLM"/>
    </source>
</evidence>
<evidence type="ECO:0000313" key="3">
    <source>
        <dbReference type="Proteomes" id="UP000799438"/>
    </source>
</evidence>
<name>A0A6A6B0Z9_9PEZI</name>
<organism evidence="2 3">
    <name type="scientific">Aplosporella prunicola CBS 121167</name>
    <dbReference type="NCBI Taxonomy" id="1176127"/>
    <lineage>
        <taxon>Eukaryota</taxon>
        <taxon>Fungi</taxon>
        <taxon>Dikarya</taxon>
        <taxon>Ascomycota</taxon>
        <taxon>Pezizomycotina</taxon>
        <taxon>Dothideomycetes</taxon>
        <taxon>Dothideomycetes incertae sedis</taxon>
        <taxon>Botryosphaeriales</taxon>
        <taxon>Aplosporellaceae</taxon>
        <taxon>Aplosporella</taxon>
    </lineage>
</organism>
<evidence type="ECO:0000256" key="1">
    <source>
        <dbReference type="SAM" id="MobiDB-lite"/>
    </source>
</evidence>
<dbReference type="Gene3D" id="1.10.510.10">
    <property type="entry name" value="Transferase(Phosphotransferase) domain 1"/>
    <property type="match status" value="1"/>
</dbReference>
<dbReference type="Proteomes" id="UP000799438">
    <property type="component" value="Unassembled WGS sequence"/>
</dbReference>
<gene>
    <name evidence="2" type="ORF">K452DRAFT_362132</name>
</gene>
<dbReference type="GeneID" id="54303984"/>
<dbReference type="EMBL" id="ML995507">
    <property type="protein sequence ID" value="KAF2137103.1"/>
    <property type="molecule type" value="Genomic_DNA"/>
</dbReference>
<protein>
    <recommendedName>
        <fullName evidence="4">Protein kinase domain-containing protein</fullName>
    </recommendedName>
</protein>
<dbReference type="RefSeq" id="XP_033392821.1">
    <property type="nucleotide sequence ID" value="XM_033546478.1"/>
</dbReference>
<dbReference type="AlphaFoldDB" id="A0A6A6B0Z9"/>
<reference evidence="2" key="1">
    <citation type="journal article" date="2020" name="Stud. Mycol.">
        <title>101 Dothideomycetes genomes: a test case for predicting lifestyles and emergence of pathogens.</title>
        <authorList>
            <person name="Haridas S."/>
            <person name="Albert R."/>
            <person name="Binder M."/>
            <person name="Bloem J."/>
            <person name="Labutti K."/>
            <person name="Salamov A."/>
            <person name="Andreopoulos B."/>
            <person name="Baker S."/>
            <person name="Barry K."/>
            <person name="Bills G."/>
            <person name="Bluhm B."/>
            <person name="Cannon C."/>
            <person name="Castanera R."/>
            <person name="Culley D."/>
            <person name="Daum C."/>
            <person name="Ezra D."/>
            <person name="Gonzalez J."/>
            <person name="Henrissat B."/>
            <person name="Kuo A."/>
            <person name="Liang C."/>
            <person name="Lipzen A."/>
            <person name="Lutzoni F."/>
            <person name="Magnuson J."/>
            <person name="Mondo S."/>
            <person name="Nolan M."/>
            <person name="Ohm R."/>
            <person name="Pangilinan J."/>
            <person name="Park H.-J."/>
            <person name="Ramirez L."/>
            <person name="Alfaro M."/>
            <person name="Sun H."/>
            <person name="Tritt A."/>
            <person name="Yoshinaga Y."/>
            <person name="Zwiers L.-H."/>
            <person name="Turgeon B."/>
            <person name="Goodwin S."/>
            <person name="Spatafora J."/>
            <person name="Crous P."/>
            <person name="Grigoriev I."/>
        </authorList>
    </citation>
    <scope>NUCLEOTIDE SEQUENCE</scope>
    <source>
        <strain evidence="2">CBS 121167</strain>
    </source>
</reference>
<dbReference type="InterPro" id="IPR011009">
    <property type="entry name" value="Kinase-like_dom_sf"/>
</dbReference>
<evidence type="ECO:0000313" key="2">
    <source>
        <dbReference type="EMBL" id="KAF2137103.1"/>
    </source>
</evidence>
<feature type="region of interest" description="Disordered" evidence="1">
    <location>
        <begin position="84"/>
        <end position="104"/>
    </location>
</feature>
<dbReference type="SUPFAM" id="SSF56112">
    <property type="entry name" value="Protein kinase-like (PK-like)"/>
    <property type="match status" value="1"/>
</dbReference>
<feature type="compositionally biased region" description="Pro residues" evidence="1">
    <location>
        <begin position="19"/>
        <end position="33"/>
    </location>
</feature>
<keyword evidence="3" id="KW-1185">Reference proteome</keyword>
<accession>A0A6A6B0Z9</accession>
<proteinExistence type="predicted"/>
<sequence>MSPGPHSLSSTTVVAMSTPPAPAPEPAPAPRPSEPLSFSTAPPATLPGRIWYDVRDLGRLARHLFSVWWYGPLYDRTPAERDAYARQQARSAEPQPARATRLGSPYDSGPSLWLRQDRGALFLGEGYDAVEDDDVRAHAGAAWEFVGGEEAAAACLRLVRFLGTDKECPQFEVLPHGALAAFVTAHPEIFGSATRGLRLRWLLHLASALAFLHARHVAHCALNLSVLWLREDASLALFGLTHAFFDGKFGELIDTPFSLPWHCLGPDPDVSPEDLLALGRCADIFSLGSLAYYLLSGGKEPDWEIPEQQQQQQRGCLDDLRALLRKFAPELPADLPARAFIRACWTLEYQSGGDALRALVAAVQELRFEVQGDDIVGMADEGRRMMRDYRPQHFLGNGSYRD</sequence>